<evidence type="ECO:0000313" key="1">
    <source>
        <dbReference type="EMBL" id="KAJ2773456.1"/>
    </source>
</evidence>
<comment type="caution">
    <text evidence="1">The sequence shown here is derived from an EMBL/GenBank/DDBJ whole genome shotgun (WGS) entry which is preliminary data.</text>
</comment>
<protein>
    <submittedName>
        <fullName evidence="1">Uncharacterized protein</fullName>
    </submittedName>
</protein>
<keyword evidence="2" id="KW-1185">Reference proteome</keyword>
<sequence length="678" mass="75133">MRRPIDDDADDRAPSQAGPQREGGARGELAGLLSSHAVAASPDLQIATLAPASDAVSPTPGAKGGGSDDCASPSDGDAPWAGEEKRLVGDDAKPEAAEGEGVVDDDSPYELVRHSVSNRDDPSMYSLTFRVWVLGAVFTGVLSFVNQFFFYRQNQLSLGGSVVQLLAFPAGYVMSRVLPSRRFTTFGWTWSLNPGPFNIKEHVLISIFATASSGSPYAIDVVTIKKIWYQSDLGFVASLLFILTSQIMGYSFAGLTRRFLVYPAAMIWPSTLISVTLFRTFHEVQSFGSRMSRTRMFWMCFVGSFVWYFVPNFLVPALSYIAILCYIAPNSVIANQMGDSYNGLGILNFTLDWSTISSNMGSPIAYPWPMACNLFAGFVLVMWVITPIGYYTNTWGSGNLPIYTAQLFQANGSKYDIHSVMTPDQHLDEARYAAYGPVRMTFHFAMTYGIGFASIITLLVYIGLHYGKEIVQRVRQSREMNEDVHQRLMRSYQEVPQWWYIVLFVVTFTTSVAICEVYHMMPWYWVVLSTVVPLVFTVPIGIIQAISNQQPGLNVITEFIIGYGMPGNPIANVTFKVYGYITMTQALNLVSDLKLGHYMKIPPRHMFIVQLAGTILASFIELGVAYWLMNTVKNICTPAGYPFTCISANTFYSASVLWGLIGPGKLFGASSPYHPMLY</sequence>
<reference evidence="1" key="1">
    <citation type="submission" date="2022-07" db="EMBL/GenBank/DDBJ databases">
        <title>Phylogenomic reconstructions and comparative analyses of Kickxellomycotina fungi.</title>
        <authorList>
            <person name="Reynolds N.K."/>
            <person name="Stajich J.E."/>
            <person name="Barry K."/>
            <person name="Grigoriev I.V."/>
            <person name="Crous P."/>
            <person name="Smith M.E."/>
        </authorList>
    </citation>
    <scope>NUCLEOTIDE SEQUENCE</scope>
    <source>
        <strain evidence="1">CBS 109366</strain>
    </source>
</reference>
<name>A0ACC1K5G9_9FUNG</name>
<feature type="non-terminal residue" evidence="1">
    <location>
        <position position="678"/>
    </location>
</feature>
<accession>A0ACC1K5G9</accession>
<evidence type="ECO:0000313" key="2">
    <source>
        <dbReference type="Proteomes" id="UP001140234"/>
    </source>
</evidence>
<dbReference type="EMBL" id="JANBUJ010000223">
    <property type="protein sequence ID" value="KAJ2773456.1"/>
    <property type="molecule type" value="Genomic_DNA"/>
</dbReference>
<dbReference type="Proteomes" id="UP001140234">
    <property type="component" value="Unassembled WGS sequence"/>
</dbReference>
<organism evidence="1 2">
    <name type="scientific">Coemansia nantahalensis</name>
    <dbReference type="NCBI Taxonomy" id="2789366"/>
    <lineage>
        <taxon>Eukaryota</taxon>
        <taxon>Fungi</taxon>
        <taxon>Fungi incertae sedis</taxon>
        <taxon>Zoopagomycota</taxon>
        <taxon>Kickxellomycotina</taxon>
        <taxon>Kickxellomycetes</taxon>
        <taxon>Kickxellales</taxon>
        <taxon>Kickxellaceae</taxon>
        <taxon>Coemansia</taxon>
    </lineage>
</organism>
<proteinExistence type="predicted"/>
<gene>
    <name evidence="1" type="ORF">IWQ57_001289</name>
</gene>